<dbReference type="InterPro" id="IPR043141">
    <property type="entry name" value="Ribosomal_uL10-like_sf"/>
</dbReference>
<feature type="compositionally biased region" description="Acidic residues" evidence="6">
    <location>
        <begin position="302"/>
        <end position="313"/>
    </location>
</feature>
<evidence type="ECO:0000256" key="1">
    <source>
        <dbReference type="ARBA" id="ARBA00002200"/>
    </source>
</evidence>
<keyword evidence="4 5" id="KW-0687">Ribonucleoprotein</keyword>
<name>A0AAW1Q908_9CHLO</name>
<evidence type="ECO:0000256" key="3">
    <source>
        <dbReference type="ARBA" id="ARBA00022980"/>
    </source>
</evidence>
<dbReference type="InterPro" id="IPR043164">
    <property type="entry name" value="Ribosomal_uL10-like_insert_sf"/>
</dbReference>
<evidence type="ECO:0000256" key="6">
    <source>
        <dbReference type="SAM" id="MobiDB-lite"/>
    </source>
</evidence>
<dbReference type="Gene3D" id="3.30.70.1730">
    <property type="match status" value="1"/>
</dbReference>
<dbReference type="EMBL" id="JALJOS010000062">
    <property type="protein sequence ID" value="KAK9818481.1"/>
    <property type="molecule type" value="Genomic_DNA"/>
</dbReference>
<organism evidence="8 9">
    <name type="scientific">Apatococcus lobatus</name>
    <dbReference type="NCBI Taxonomy" id="904363"/>
    <lineage>
        <taxon>Eukaryota</taxon>
        <taxon>Viridiplantae</taxon>
        <taxon>Chlorophyta</taxon>
        <taxon>core chlorophytes</taxon>
        <taxon>Trebouxiophyceae</taxon>
        <taxon>Chlorellales</taxon>
        <taxon>Chlorellaceae</taxon>
        <taxon>Apatococcus</taxon>
    </lineage>
</organism>
<keyword evidence="9" id="KW-1185">Reference proteome</keyword>
<comment type="similarity">
    <text evidence="2 5">Belongs to the universal ribosomal protein uL10 family.</text>
</comment>
<dbReference type="Pfam" id="PF00466">
    <property type="entry name" value="Ribosomal_L10"/>
    <property type="match status" value="1"/>
</dbReference>
<dbReference type="PANTHER" id="PTHR45699:SF3">
    <property type="entry name" value="LARGE RIBOSOMAL SUBUNIT PROTEIN UL10"/>
    <property type="match status" value="1"/>
</dbReference>
<reference evidence="8 9" key="1">
    <citation type="journal article" date="2024" name="Nat. Commun.">
        <title>Phylogenomics reveals the evolutionary origins of lichenization in chlorophyte algae.</title>
        <authorList>
            <person name="Puginier C."/>
            <person name="Libourel C."/>
            <person name="Otte J."/>
            <person name="Skaloud P."/>
            <person name="Haon M."/>
            <person name="Grisel S."/>
            <person name="Petersen M."/>
            <person name="Berrin J.G."/>
            <person name="Delaux P.M."/>
            <person name="Dal Grande F."/>
            <person name="Keller J."/>
        </authorList>
    </citation>
    <scope>NUCLEOTIDE SEQUENCE [LARGE SCALE GENOMIC DNA]</scope>
    <source>
        <strain evidence="8 9">SAG 2145</strain>
    </source>
</reference>
<proteinExistence type="inferred from homology"/>
<dbReference type="Pfam" id="PF17777">
    <property type="entry name" value="RL10P_insert"/>
    <property type="match status" value="1"/>
</dbReference>
<dbReference type="InterPro" id="IPR001790">
    <property type="entry name" value="Ribosomal_uL10"/>
</dbReference>
<comment type="caution">
    <text evidence="8">The sequence shown here is derived from an EMBL/GenBank/DDBJ whole genome shotgun (WGS) entry which is preliminary data.</text>
</comment>
<accession>A0AAW1Q908</accession>
<evidence type="ECO:0000313" key="9">
    <source>
        <dbReference type="Proteomes" id="UP001438707"/>
    </source>
</evidence>
<dbReference type="PANTHER" id="PTHR45699">
    <property type="entry name" value="60S ACIDIC RIBOSOMAL PROTEIN P0"/>
    <property type="match status" value="1"/>
</dbReference>
<dbReference type="CDD" id="cd05795">
    <property type="entry name" value="Ribosomal_P0_L10e"/>
    <property type="match status" value="1"/>
</dbReference>
<dbReference type="GO" id="GO:0070180">
    <property type="term" value="F:large ribosomal subunit rRNA binding"/>
    <property type="evidence" value="ECO:0007669"/>
    <property type="project" value="TreeGrafter"/>
</dbReference>
<protein>
    <recommendedName>
        <fullName evidence="5">60S acidic ribosomal protein P0</fullName>
    </recommendedName>
</protein>
<evidence type="ECO:0000256" key="4">
    <source>
        <dbReference type="ARBA" id="ARBA00023274"/>
    </source>
</evidence>
<feature type="domain" description="Large ribosomal subunit protein uL10-like insertion" evidence="7">
    <location>
        <begin position="113"/>
        <end position="182"/>
    </location>
</feature>
<dbReference type="AlphaFoldDB" id="A0AAW1Q908"/>
<keyword evidence="3 5" id="KW-0689">Ribosomal protein</keyword>
<dbReference type="InterPro" id="IPR050323">
    <property type="entry name" value="Ribosomal_protein_uL10"/>
</dbReference>
<gene>
    <name evidence="8" type="ORF">WJX74_009197</name>
</gene>
<dbReference type="Gene3D" id="3.90.105.20">
    <property type="match status" value="1"/>
</dbReference>
<dbReference type="PIRSF" id="PIRSF039087">
    <property type="entry name" value="L10E"/>
    <property type="match status" value="1"/>
</dbReference>
<evidence type="ECO:0000256" key="2">
    <source>
        <dbReference type="ARBA" id="ARBA00008889"/>
    </source>
</evidence>
<evidence type="ECO:0000313" key="8">
    <source>
        <dbReference type="EMBL" id="KAK9818481.1"/>
    </source>
</evidence>
<dbReference type="GO" id="GO:0022625">
    <property type="term" value="C:cytosolic large ribosomal subunit"/>
    <property type="evidence" value="ECO:0007669"/>
    <property type="project" value="TreeGrafter"/>
</dbReference>
<sequence length="319" mass="34630">MPSTSKLAKKEQYDSKLCGLLEEYEKCFIVVADNVGSKQFQDIRRGLREHSVVLMGKNTMMKRCIRLYCERTGNDSWANLLEALVGNVGLVFTKGDLSVVRDEIKKYVVGAPARVGLVAPKDVVVEARSTGLDPSQTSFFQALNIPTKINKGTIEITSTINLIKEGEKVGSSEATLLAKLGVRPFEYGLRVHQVFENGALYSPKVLDIKDDELLATVSTALTRIAAASLELDYPTAVSVPHSIIKGFKNVLAVSIATDYDFPLADKVKAYLADPSAFASAAPAAAEAAPAAEGKAADKEEAKEEEEEEEDEDMGFSLFD</sequence>
<feature type="compositionally biased region" description="Low complexity" evidence="6">
    <location>
        <begin position="283"/>
        <end position="293"/>
    </location>
</feature>
<evidence type="ECO:0000259" key="7">
    <source>
        <dbReference type="Pfam" id="PF17777"/>
    </source>
</evidence>
<dbReference type="SUPFAM" id="SSF160369">
    <property type="entry name" value="Ribosomal protein L10-like"/>
    <property type="match status" value="1"/>
</dbReference>
<dbReference type="Proteomes" id="UP001438707">
    <property type="component" value="Unassembled WGS sequence"/>
</dbReference>
<dbReference type="GO" id="GO:0003735">
    <property type="term" value="F:structural constituent of ribosome"/>
    <property type="evidence" value="ECO:0007669"/>
    <property type="project" value="TreeGrafter"/>
</dbReference>
<dbReference type="GO" id="GO:0002181">
    <property type="term" value="P:cytoplasmic translation"/>
    <property type="evidence" value="ECO:0007669"/>
    <property type="project" value="TreeGrafter"/>
</dbReference>
<dbReference type="InterPro" id="IPR030670">
    <property type="entry name" value="uL10_eukaryotes"/>
</dbReference>
<dbReference type="GO" id="GO:0000027">
    <property type="term" value="P:ribosomal large subunit assembly"/>
    <property type="evidence" value="ECO:0007669"/>
    <property type="project" value="TreeGrafter"/>
</dbReference>
<dbReference type="FunFam" id="3.90.105.20:FF:000001">
    <property type="entry name" value="60S acidic ribosomal protein P0"/>
    <property type="match status" value="1"/>
</dbReference>
<dbReference type="InterPro" id="IPR040637">
    <property type="entry name" value="Ribosomal_uL10-like_insert"/>
</dbReference>
<dbReference type="Pfam" id="PF00428">
    <property type="entry name" value="Ribosomal_60s"/>
    <property type="match status" value="1"/>
</dbReference>
<comment type="function">
    <text evidence="1 5">Ribosomal protein P0 is the functional equivalent of E.coli protein L10.</text>
</comment>
<evidence type="ECO:0000256" key="5">
    <source>
        <dbReference type="PIRNR" id="PIRNR039087"/>
    </source>
</evidence>
<feature type="region of interest" description="Disordered" evidence="6">
    <location>
        <begin position="283"/>
        <end position="319"/>
    </location>
</feature>